<dbReference type="Proteomes" id="UP000625711">
    <property type="component" value="Unassembled WGS sequence"/>
</dbReference>
<reference evidence="1" key="1">
    <citation type="submission" date="2020-08" db="EMBL/GenBank/DDBJ databases">
        <title>Genome sequencing and assembly of the red palm weevil Rhynchophorus ferrugineus.</title>
        <authorList>
            <person name="Dias G.B."/>
            <person name="Bergman C.M."/>
            <person name="Manee M."/>
        </authorList>
    </citation>
    <scope>NUCLEOTIDE SEQUENCE</scope>
    <source>
        <strain evidence="1">AA-2017</strain>
        <tissue evidence="1">Whole larva</tissue>
    </source>
</reference>
<dbReference type="EMBL" id="JAACXV010014634">
    <property type="protein sequence ID" value="KAF7265272.1"/>
    <property type="molecule type" value="Genomic_DNA"/>
</dbReference>
<evidence type="ECO:0000313" key="2">
    <source>
        <dbReference type="Proteomes" id="UP000625711"/>
    </source>
</evidence>
<protein>
    <submittedName>
        <fullName evidence="1">Uncharacterized protein</fullName>
    </submittedName>
</protein>
<sequence length="88" mass="9999">MLTTTTREKYEKCPRTAAICPITSANRINSHFEINIANKFETGQNIYRPLTIFFKILINVYAADMQNGQQSVTEIALKRKVAMTDGKD</sequence>
<keyword evidence="2" id="KW-1185">Reference proteome</keyword>
<comment type="caution">
    <text evidence="1">The sequence shown here is derived from an EMBL/GenBank/DDBJ whole genome shotgun (WGS) entry which is preliminary data.</text>
</comment>
<dbReference type="AlphaFoldDB" id="A0A834I1K1"/>
<accession>A0A834I1K1</accession>
<evidence type="ECO:0000313" key="1">
    <source>
        <dbReference type="EMBL" id="KAF7265272.1"/>
    </source>
</evidence>
<proteinExistence type="predicted"/>
<organism evidence="1 2">
    <name type="scientific">Rhynchophorus ferrugineus</name>
    <name type="common">Red palm weevil</name>
    <name type="synonym">Curculio ferrugineus</name>
    <dbReference type="NCBI Taxonomy" id="354439"/>
    <lineage>
        <taxon>Eukaryota</taxon>
        <taxon>Metazoa</taxon>
        <taxon>Ecdysozoa</taxon>
        <taxon>Arthropoda</taxon>
        <taxon>Hexapoda</taxon>
        <taxon>Insecta</taxon>
        <taxon>Pterygota</taxon>
        <taxon>Neoptera</taxon>
        <taxon>Endopterygota</taxon>
        <taxon>Coleoptera</taxon>
        <taxon>Polyphaga</taxon>
        <taxon>Cucujiformia</taxon>
        <taxon>Curculionidae</taxon>
        <taxon>Dryophthorinae</taxon>
        <taxon>Rhynchophorus</taxon>
    </lineage>
</organism>
<name>A0A834I1K1_RHYFE</name>
<gene>
    <name evidence="1" type="ORF">GWI33_021266</name>
</gene>